<evidence type="ECO:0000313" key="1">
    <source>
        <dbReference type="EMBL" id="MBD8524659.1"/>
    </source>
</evidence>
<dbReference type="GO" id="GO:0009297">
    <property type="term" value="P:pilus assembly"/>
    <property type="evidence" value="ECO:0007669"/>
    <property type="project" value="InterPro"/>
</dbReference>
<dbReference type="AlphaFoldDB" id="A0AAW3ZGG4"/>
<name>A0AAW3ZGG4_9GAMM</name>
<dbReference type="PANTHER" id="PTHR30451">
    <property type="entry name" value="OUTER MEMBRANE USHER PROTEIN"/>
    <property type="match status" value="1"/>
</dbReference>
<dbReference type="Gene3D" id="2.60.40.3500">
    <property type="match status" value="1"/>
</dbReference>
<keyword evidence="2" id="KW-1185">Reference proteome</keyword>
<comment type="caution">
    <text evidence="1">The sequence shown here is derived from an EMBL/GenBank/DDBJ whole genome shotgun (WGS) entry which is preliminary data.</text>
</comment>
<organism evidence="1 2">
    <name type="scientific">Pseudomarimonas arenosa</name>
    <dbReference type="NCBI Taxonomy" id="2774145"/>
    <lineage>
        <taxon>Bacteria</taxon>
        <taxon>Pseudomonadati</taxon>
        <taxon>Pseudomonadota</taxon>
        <taxon>Gammaproteobacteria</taxon>
        <taxon>Lysobacterales</taxon>
        <taxon>Lysobacteraceae</taxon>
        <taxon>Pseudomarimonas</taxon>
    </lineage>
</organism>
<dbReference type="RefSeq" id="WP_192028012.1">
    <property type="nucleotide sequence ID" value="NZ_JACYTR010000004.1"/>
</dbReference>
<dbReference type="GO" id="GO:0009279">
    <property type="term" value="C:cell outer membrane"/>
    <property type="evidence" value="ECO:0007669"/>
    <property type="project" value="TreeGrafter"/>
</dbReference>
<evidence type="ECO:0000313" key="2">
    <source>
        <dbReference type="Proteomes" id="UP000613768"/>
    </source>
</evidence>
<protein>
    <submittedName>
        <fullName evidence="1">Fimbrial biogenesis outer membrane usher protein</fullName>
    </submittedName>
</protein>
<dbReference type="EMBL" id="JACYTR010000004">
    <property type="protein sequence ID" value="MBD8524659.1"/>
    <property type="molecule type" value="Genomic_DNA"/>
</dbReference>
<dbReference type="Pfam" id="PF00577">
    <property type="entry name" value="Usher"/>
    <property type="match status" value="1"/>
</dbReference>
<gene>
    <name evidence="1" type="ORF">IFO71_02795</name>
</gene>
<proteinExistence type="predicted"/>
<dbReference type="GO" id="GO:0015473">
    <property type="term" value="F:fimbrial usher porin activity"/>
    <property type="evidence" value="ECO:0007669"/>
    <property type="project" value="InterPro"/>
</dbReference>
<dbReference type="InterPro" id="IPR000015">
    <property type="entry name" value="Fimb_usher"/>
</dbReference>
<reference evidence="1 2" key="1">
    <citation type="submission" date="2020-09" db="EMBL/GenBank/DDBJ databases">
        <title>Pseudoxanthomonas sp. CAU 1598 isolated from sand of Yaerae Beach.</title>
        <authorList>
            <person name="Kim W."/>
        </authorList>
    </citation>
    <scope>NUCLEOTIDE SEQUENCE [LARGE SCALE GENOMIC DNA]</scope>
    <source>
        <strain evidence="1 2">CAU 1598</strain>
    </source>
</reference>
<dbReference type="Gene3D" id="2.60.40.3110">
    <property type="match status" value="1"/>
</dbReference>
<accession>A0AAW3ZGG4</accession>
<dbReference type="InterPro" id="IPR042186">
    <property type="entry name" value="FimD_plug_dom"/>
</dbReference>
<dbReference type="Proteomes" id="UP000613768">
    <property type="component" value="Unassembled WGS sequence"/>
</dbReference>
<dbReference type="Gene3D" id="2.60.40.2610">
    <property type="entry name" value="Outer membrane usher protein FimD, plug domain"/>
    <property type="match status" value="1"/>
</dbReference>
<sequence>MAFSTAANCPSIERRRYASAYWVAALISLSLLFCSPLRAAHLVDVRTGNWSDRLRLVFEVEQGIEVEQHYAERRLELHLPGLDRGRLQQLIDARQLRDQSLIREYRIESLQADDVVLVLELAEEVNPALMVLRPQSGHAHRFVLDLKFVKSPLVVSSRLAVPGPGTQPEAQLGSTPPPSPQAVALAASRVRSLRIGEWPDRTRLVIETDRAQPFALPANTGRQLDLRVEQIDAGSLQAALAAALSSQHRLIARGRAEAAGPGAAVLSLQLRSDTQVIGFNLLPEGRFGHRLVLDLLPAPERESVPVAAETARSSSVAVDQAPAALPNLLWLEASLNRQHERRTVLALQQQEHLLLAAADLQRWRLRLPTQADVVEDGEEWYRLDRLGIQHSLDRPLSVLDLNAPAALFEAAALSPQGRQRIPPMPSPLGGYLNYDLSVSEIDGQSSGAGFFELAAFRSALNATTTALWNRSSDSQKYRLLRLETALRHDDPEHMRSWVIGDSISRATGWSGAVRFAGLQWGRNFSTQPDYLTLPTVAVAGEAALPSIVELYVNDALRLRQDIPPGPFSIDQIPTITGQGDVRVVVRDALGREQVLTQEFYASAQLLRPGLHDWSVELGSVREDFGLQSSNYGATLASTTHRYGVADWMTAEAHAQWLKDQTMVGVGGVWRLPVSGVIQAATAVSESEQGRGQLFSLGGQLQGEWLSVGAESQWVSTEFRRTGMRADEALPSRQLRAYLSTRFGYGNSLGLSWTEQRIRQAQDIKFASVRFSRGLGQLGFFSLSTLYYPIDRELAVNLSLTFPIGHTGDRVSLNAARQNARDQGSVRWRRSLPAGTGYGYDLQTGFGESSAQRAAIAWQNDYGRWRVEGAYANASLAGRADAAGGIGMIEGHAFASRSIRDGFAVVRVPGRQGVRVYAENQTVATTNAEGVAIVPGLRAYQRNRVGIEQADLPLGMRVDQVEQLVVPYARAGVVLDFCPAHSRDAFFRVVLADGNVLPVGAALEWAGKRWPVGFRGEAYVTGLDAHSRLSAHYEGRTCEIELQVPDSVEPLLDLGTIVCHEVNQ</sequence>
<dbReference type="PANTHER" id="PTHR30451:SF5">
    <property type="entry name" value="SLR0019 PROTEIN"/>
    <property type="match status" value="1"/>
</dbReference>